<dbReference type="Gene3D" id="3.40.50.850">
    <property type="entry name" value="Isochorismatase-like"/>
    <property type="match status" value="1"/>
</dbReference>
<comment type="cofactor">
    <cofactor evidence="5">
        <name>pantetheine 4'-phosphate</name>
        <dbReference type="ChEBI" id="CHEBI:47942"/>
    </cofactor>
    <text evidence="5">Binds 1 phosphopantetheine covalently.</text>
</comment>
<protein>
    <recommendedName>
        <fullName evidence="2">isochorismatase</fullName>
        <ecNumber evidence="2">3.3.2.1</ecNumber>
    </recommendedName>
</protein>
<evidence type="ECO:0000256" key="4">
    <source>
        <dbReference type="ARBA" id="ARBA00048590"/>
    </source>
</evidence>
<evidence type="ECO:0000313" key="9">
    <source>
        <dbReference type="Proteomes" id="UP000277766"/>
    </source>
</evidence>
<dbReference type="EC" id="3.3.2.1" evidence="2"/>
<dbReference type="EMBL" id="RXPE01000019">
    <property type="protein sequence ID" value="RTR26007.1"/>
    <property type="molecule type" value="Genomic_DNA"/>
</dbReference>
<evidence type="ECO:0000259" key="6">
    <source>
        <dbReference type="Pfam" id="PF00550"/>
    </source>
</evidence>
<dbReference type="OrthoDB" id="257098at2"/>
<dbReference type="PIRSF" id="PIRSF001111">
    <property type="entry name" value="Isochorismatase"/>
    <property type="match status" value="1"/>
</dbReference>
<feature type="modified residue" description="O-(pantetheine 4'-phosphoryl)serine" evidence="5">
    <location>
        <position position="245"/>
    </location>
</feature>
<feature type="domain" description="Carrier" evidence="6">
    <location>
        <begin position="216"/>
        <end position="275"/>
    </location>
</feature>
<evidence type="ECO:0000256" key="3">
    <source>
        <dbReference type="ARBA" id="ARBA00022801"/>
    </source>
</evidence>
<keyword evidence="5" id="KW-0597">Phosphoprotein</keyword>
<dbReference type="InterPro" id="IPR000868">
    <property type="entry name" value="Isochorismatase-like_dom"/>
</dbReference>
<dbReference type="SUPFAM" id="SSF47336">
    <property type="entry name" value="ACP-like"/>
    <property type="match status" value="1"/>
</dbReference>
<keyword evidence="3" id="KW-0378">Hydrolase</keyword>
<evidence type="ECO:0000256" key="2">
    <source>
        <dbReference type="ARBA" id="ARBA00012100"/>
    </source>
</evidence>
<keyword evidence="9" id="KW-1185">Reference proteome</keyword>
<dbReference type="AlphaFoldDB" id="A0A3S0L3B9"/>
<evidence type="ECO:0000256" key="5">
    <source>
        <dbReference type="PIRSR" id="PIRSR001111-50"/>
    </source>
</evidence>
<dbReference type="Gene3D" id="1.10.1200.10">
    <property type="entry name" value="ACP-like"/>
    <property type="match status" value="1"/>
</dbReference>
<keyword evidence="5" id="KW-0596">Phosphopantetheine</keyword>
<evidence type="ECO:0000256" key="1">
    <source>
        <dbReference type="ARBA" id="ARBA00004924"/>
    </source>
</evidence>
<dbReference type="Pfam" id="PF00857">
    <property type="entry name" value="Isochorismatase"/>
    <property type="match status" value="1"/>
</dbReference>
<dbReference type="SUPFAM" id="SSF52499">
    <property type="entry name" value="Isochorismatase-like hydrolases"/>
    <property type="match status" value="1"/>
</dbReference>
<dbReference type="InterPro" id="IPR036380">
    <property type="entry name" value="Isochorismatase-like_sf"/>
</dbReference>
<reference evidence="8 9" key="1">
    <citation type="submission" date="2018-12" db="EMBL/GenBank/DDBJ databases">
        <title>Deinococcus radiophilus ATCC 27603 genome sequencing and assembly.</title>
        <authorList>
            <person name="Maclea K.S."/>
            <person name="Maynard C.R."/>
        </authorList>
    </citation>
    <scope>NUCLEOTIDE SEQUENCE [LARGE SCALE GENOMIC DNA]</scope>
    <source>
        <strain evidence="8 9">ATCC 27603</strain>
    </source>
</reference>
<dbReference type="InterPro" id="IPR009081">
    <property type="entry name" value="PP-bd_ACP"/>
</dbReference>
<sequence length="282" mass="31274">MIPKIAPYPMPAQWPENRVHWQLRPERAALLVHDLQLYFLNYFAVTQMPIPQLLSHTAQLLDACRELGIPVFYTAQPGNQSPKDRALLTDMWGPGLPDDPAATAIHPSVAPQPGETVLTKWRYSAFQRSNLRERLNDQGRDQLIICGVYAHIGCQLSAAEAFMQDVQPFFVADALADFSEEEHLQALNYVVARCGAVMGTAEVVRALHNGPLTRGALRAELATALNLSTDDLDPAADLQDLGLDSIQLMLLLERWQTRGLQVTYGDVAVSPTLDTLWQGLPE</sequence>
<dbReference type="PANTHER" id="PTHR43540">
    <property type="entry name" value="PEROXYUREIDOACRYLATE/UREIDOACRYLATE AMIDOHYDROLASE-RELATED"/>
    <property type="match status" value="1"/>
</dbReference>
<feature type="domain" description="Isochorismatase-like" evidence="7">
    <location>
        <begin position="28"/>
        <end position="202"/>
    </location>
</feature>
<evidence type="ECO:0000259" key="7">
    <source>
        <dbReference type="Pfam" id="PF00857"/>
    </source>
</evidence>
<dbReference type="PRINTS" id="PR01398">
    <property type="entry name" value="ISCHRISMTASE"/>
</dbReference>
<dbReference type="InterPro" id="IPR050272">
    <property type="entry name" value="Isochorismatase-like_hydrls"/>
</dbReference>
<comment type="caution">
    <text evidence="8">The sequence shown here is derived from an EMBL/GenBank/DDBJ whole genome shotgun (WGS) entry which is preliminary data.</text>
</comment>
<dbReference type="InterPro" id="IPR036736">
    <property type="entry name" value="ACP-like_sf"/>
</dbReference>
<dbReference type="RefSeq" id="WP_126352422.1">
    <property type="nucleotide sequence ID" value="NZ_CP086382.1"/>
</dbReference>
<dbReference type="PANTHER" id="PTHR43540:SF3">
    <property type="entry name" value="ENTEROBACTIN SYNTHASE COMPONENT B"/>
    <property type="match status" value="1"/>
</dbReference>
<dbReference type="Proteomes" id="UP000277766">
    <property type="component" value="Unassembled WGS sequence"/>
</dbReference>
<dbReference type="GO" id="GO:0008908">
    <property type="term" value="F:isochorismatase activity"/>
    <property type="evidence" value="ECO:0007669"/>
    <property type="project" value="UniProtKB-EC"/>
</dbReference>
<name>A0A3S0L3B9_9DEIO</name>
<dbReference type="Pfam" id="PF00550">
    <property type="entry name" value="PP-binding"/>
    <property type="match status" value="1"/>
</dbReference>
<accession>A0A3S0L3B9</accession>
<proteinExistence type="predicted"/>
<comment type="catalytic activity">
    <reaction evidence="4">
        <text>isochorismate + H2O = (2S,3S)-2,3-dihydroxy-2,3-dihydrobenzoate + pyruvate</text>
        <dbReference type="Rhea" id="RHEA:11112"/>
        <dbReference type="ChEBI" id="CHEBI:15361"/>
        <dbReference type="ChEBI" id="CHEBI:15377"/>
        <dbReference type="ChEBI" id="CHEBI:29780"/>
        <dbReference type="ChEBI" id="CHEBI:58764"/>
        <dbReference type="EC" id="3.3.2.1"/>
    </reaction>
</comment>
<organism evidence="8 9">
    <name type="scientific">Deinococcus radiophilus</name>
    <dbReference type="NCBI Taxonomy" id="32062"/>
    <lineage>
        <taxon>Bacteria</taxon>
        <taxon>Thermotogati</taxon>
        <taxon>Deinococcota</taxon>
        <taxon>Deinococci</taxon>
        <taxon>Deinococcales</taxon>
        <taxon>Deinococcaceae</taxon>
        <taxon>Deinococcus</taxon>
    </lineage>
</organism>
<gene>
    <name evidence="8" type="ORF">EJ104_09140</name>
</gene>
<dbReference type="InterPro" id="IPR016291">
    <property type="entry name" value="Isochorismatase"/>
</dbReference>
<evidence type="ECO:0000313" key="8">
    <source>
        <dbReference type="EMBL" id="RTR26007.1"/>
    </source>
</evidence>
<comment type="pathway">
    <text evidence="1">Siderophore biosynthesis.</text>
</comment>